<gene>
    <name evidence="4" type="ORF">CEP54_002513</name>
</gene>
<dbReference type="SUPFAM" id="SSF69322">
    <property type="entry name" value="Tricorn protease domain 2"/>
    <property type="match status" value="1"/>
</dbReference>
<dbReference type="PROSITE" id="PS50294">
    <property type="entry name" value="WD_REPEATS_REGION"/>
    <property type="match status" value="2"/>
</dbReference>
<dbReference type="STRING" id="1325734.A0A428QUD4"/>
<evidence type="ECO:0000256" key="1">
    <source>
        <dbReference type="ARBA" id="ARBA00022737"/>
    </source>
</evidence>
<feature type="repeat" description="WD" evidence="2">
    <location>
        <begin position="621"/>
        <end position="662"/>
    </location>
</feature>
<dbReference type="EMBL" id="NKCI01000015">
    <property type="protein sequence ID" value="RSL68984.1"/>
    <property type="molecule type" value="Genomic_DNA"/>
</dbReference>
<keyword evidence="2" id="KW-0853">WD repeat</keyword>
<dbReference type="Pfam" id="PF24883">
    <property type="entry name" value="NPHP3_N"/>
    <property type="match status" value="1"/>
</dbReference>
<dbReference type="SUPFAM" id="SSF50998">
    <property type="entry name" value="Quinoprotein alcohol dehydrogenase-like"/>
    <property type="match status" value="1"/>
</dbReference>
<reference evidence="4 5" key="1">
    <citation type="submission" date="2017-06" db="EMBL/GenBank/DDBJ databases">
        <title>Comparative genomic analysis of Ambrosia Fusariam Clade fungi.</title>
        <authorList>
            <person name="Stajich J.E."/>
            <person name="Carrillo J."/>
            <person name="Kijimoto T."/>
            <person name="Eskalen A."/>
            <person name="O'Donnell K."/>
            <person name="Kasson M."/>
        </authorList>
    </citation>
    <scope>NUCLEOTIDE SEQUENCE [LARGE SCALE GENOMIC DNA]</scope>
    <source>
        <strain evidence="4 5">NRRL62584</strain>
    </source>
</reference>
<protein>
    <recommendedName>
        <fullName evidence="3">NACHT domain-containing protein</fullName>
    </recommendedName>
</protein>
<dbReference type="Proteomes" id="UP000288168">
    <property type="component" value="Unassembled WGS sequence"/>
</dbReference>
<name>A0A428QUD4_9HYPO</name>
<evidence type="ECO:0000256" key="2">
    <source>
        <dbReference type="PROSITE-ProRule" id="PRU00221"/>
    </source>
</evidence>
<dbReference type="PANTHER" id="PTHR10039">
    <property type="entry name" value="AMELOGENIN"/>
    <property type="match status" value="1"/>
</dbReference>
<keyword evidence="1" id="KW-0677">Repeat</keyword>
<dbReference type="Gene3D" id="2.130.10.10">
    <property type="entry name" value="YVTN repeat-like/Quinoprotein amine dehydrogenase"/>
    <property type="match status" value="3"/>
</dbReference>
<dbReference type="InterPro" id="IPR027417">
    <property type="entry name" value="P-loop_NTPase"/>
</dbReference>
<dbReference type="PROSITE" id="PS50082">
    <property type="entry name" value="WD_REPEATS_2"/>
    <property type="match status" value="2"/>
</dbReference>
<evidence type="ECO:0000259" key="3">
    <source>
        <dbReference type="PROSITE" id="PS50837"/>
    </source>
</evidence>
<dbReference type="SMART" id="SM00320">
    <property type="entry name" value="WD40"/>
    <property type="match status" value="6"/>
</dbReference>
<feature type="domain" description="NACHT" evidence="3">
    <location>
        <begin position="87"/>
        <end position="229"/>
    </location>
</feature>
<comment type="caution">
    <text evidence="4">The sequence shown here is derived from an EMBL/GenBank/DDBJ whole genome shotgun (WGS) entry which is preliminary data.</text>
</comment>
<dbReference type="Gene3D" id="3.40.50.300">
    <property type="entry name" value="P-loop containing nucleotide triphosphate hydrolases"/>
    <property type="match status" value="1"/>
</dbReference>
<dbReference type="InterPro" id="IPR011047">
    <property type="entry name" value="Quinoprotein_ADH-like_sf"/>
</dbReference>
<dbReference type="InterPro" id="IPR056884">
    <property type="entry name" value="NPHP3-like_N"/>
</dbReference>
<evidence type="ECO:0000313" key="4">
    <source>
        <dbReference type="EMBL" id="RSL68984.1"/>
    </source>
</evidence>
<dbReference type="AlphaFoldDB" id="A0A428QUD4"/>
<dbReference type="PROSITE" id="PS50837">
    <property type="entry name" value="NACHT"/>
    <property type="match status" value="1"/>
</dbReference>
<dbReference type="InterPro" id="IPR015943">
    <property type="entry name" value="WD40/YVTN_repeat-like_dom_sf"/>
</dbReference>
<dbReference type="OrthoDB" id="538223at2759"/>
<dbReference type="Pfam" id="PF00400">
    <property type="entry name" value="WD40"/>
    <property type="match status" value="4"/>
</dbReference>
<proteinExistence type="predicted"/>
<feature type="repeat" description="WD" evidence="2">
    <location>
        <begin position="877"/>
        <end position="909"/>
    </location>
</feature>
<dbReference type="SUPFAM" id="SSF52540">
    <property type="entry name" value="P-loop containing nucleoside triphosphate hydrolases"/>
    <property type="match status" value="1"/>
</dbReference>
<accession>A0A428QUD4</accession>
<dbReference type="InterPro" id="IPR007111">
    <property type="entry name" value="NACHT_NTPase"/>
</dbReference>
<dbReference type="InterPro" id="IPR001680">
    <property type="entry name" value="WD40_rpt"/>
</dbReference>
<organism evidence="4 5">
    <name type="scientific">Fusarium duplospermum</name>
    <dbReference type="NCBI Taxonomy" id="1325734"/>
    <lineage>
        <taxon>Eukaryota</taxon>
        <taxon>Fungi</taxon>
        <taxon>Dikarya</taxon>
        <taxon>Ascomycota</taxon>
        <taxon>Pezizomycotina</taxon>
        <taxon>Sordariomycetes</taxon>
        <taxon>Hypocreomycetidae</taxon>
        <taxon>Hypocreales</taxon>
        <taxon>Nectriaceae</taxon>
        <taxon>Fusarium</taxon>
        <taxon>Fusarium solani species complex</taxon>
    </lineage>
</organism>
<keyword evidence="5" id="KW-1185">Reference proteome</keyword>
<evidence type="ECO:0000313" key="5">
    <source>
        <dbReference type="Proteomes" id="UP000288168"/>
    </source>
</evidence>
<sequence length="1214" mass="136505">MEPGDHPSNNAGTIIAYGNSRVQLGNSNHYHGAQHPDNDCLRDLRTTDPRDDKTRITRIRGGLLPGSYDWVLESSEFQQWVQGTESRLLWVKGDPGKGKTMLLSGLIDELKKAQHTPCFFFCEATNSNTNNAVSVLRGLVYLLVVQNTSLIGHVRSKWDHGGASTFDPPNGWYALESIFKAMLQDNSNPIYLVVDALDECEDSSRPSLLKLIVDTAKEFSHIKWLVSSRNLPKIESKLGGPHATVRLELSLESKANIVSNTVASFIDDRVDKLEILKFDMTFPNSVKEMIKTKASGTFLWAALVIDRLEKKEDEVPANKAHILKYLEEIPEGLTDLYAMMWRSLSDSANLESCKRILTTMYLAYRPLQLQELSLLADLEGNHTEPDTLMGLVKRCGCFLSIQQDTEIVHFVHQSARDFLTGNKDAFDGMFLSGMGDSHHRLFSRSVLALTTGLRQNMYGLPNPGVLACEIVVPVPDPLVVMRYSCIRWLDHFCEWVSSKQDRGQDHAKEVTSFFQDQYLYWLEALSLCGSITEGIVSIRKLEALATQHQWGHLATLARDARRFILANRQGIETAPLQVYVSALIFCPTSSWVRKRFETMIPDWIKKKPTIQSEWDACLLTVESRDSEVNCLAFSPNNRIMASSDCKETIQIWDLDTGACLNTISGHHRKILELAVFSQGPNTILASAGEGSDGHSIKIWDPFNGGSPQSTFPMPNRMSDVITFIKGSNTVAWMDDLGTLIKLDLDTGQFLDTIKLPVKPITVSPDGQTIITFNGDCYQVWDWRNTETARLTLDDYHPLDSCVVVSPDSTQLACVTEISYPCMEVWDLTTGAYVWCTGYLVDYKGDLTVSLDGTVVAFTELGGTIILWDTTTNAKQLLSGHDSSISALAFSPDGRLLASGSSNRTIKIWDPTIKDPLSFNAGKDLAPLDVLLSPNGLWLIAMLDVHVIRVWSSVTGEYAFDLCETSLNFAYHLVYMLEFSPCDRWLAFWVLDSIKIWDTTTWKIQDELELEFLTRWTSCVSLPSNNLARVLHRSETVEVWDLHTRELKSTFSSSLCENEDVEHISFSPNGLWLALASSGRLEVWDWVAKECIQVVYENPGEVSWYPTHDALLLTSRGNYCVQGSTGNYSIVKVQLQDEEDENPVQMTEDGEWVIVQGKRILWVPSQYRARFKRSENYGSVDERAMDCNQSGVAMLDNSNRVIYFEFDVPEIALKL</sequence>